<comment type="caution">
    <text evidence="1">The sequence shown here is derived from an EMBL/GenBank/DDBJ whole genome shotgun (WGS) entry which is preliminary data.</text>
</comment>
<evidence type="ECO:0000313" key="1">
    <source>
        <dbReference type="EMBL" id="GAG82618.1"/>
    </source>
</evidence>
<name>X1BER6_9ZZZZ</name>
<dbReference type="EMBL" id="BART01012568">
    <property type="protein sequence ID" value="GAG82618.1"/>
    <property type="molecule type" value="Genomic_DNA"/>
</dbReference>
<protein>
    <submittedName>
        <fullName evidence="1">Uncharacterized protein</fullName>
    </submittedName>
</protein>
<feature type="non-terminal residue" evidence="1">
    <location>
        <position position="118"/>
    </location>
</feature>
<accession>X1BER6</accession>
<proteinExistence type="predicted"/>
<reference evidence="1" key="1">
    <citation type="journal article" date="2014" name="Front. Microbiol.">
        <title>High frequency of phylogenetically diverse reductive dehalogenase-homologous genes in deep subseafloor sedimentary metagenomes.</title>
        <authorList>
            <person name="Kawai M."/>
            <person name="Futagami T."/>
            <person name="Toyoda A."/>
            <person name="Takaki Y."/>
            <person name="Nishi S."/>
            <person name="Hori S."/>
            <person name="Arai W."/>
            <person name="Tsubouchi T."/>
            <person name="Morono Y."/>
            <person name="Uchiyama I."/>
            <person name="Ito T."/>
            <person name="Fujiyama A."/>
            <person name="Inagaki F."/>
            <person name="Takami H."/>
        </authorList>
    </citation>
    <scope>NUCLEOTIDE SEQUENCE</scope>
    <source>
        <strain evidence="1">Expedition CK06-06</strain>
    </source>
</reference>
<dbReference type="AlphaFoldDB" id="X1BER6"/>
<gene>
    <name evidence="1" type="ORF">S01H4_26167</name>
</gene>
<organism evidence="1">
    <name type="scientific">marine sediment metagenome</name>
    <dbReference type="NCBI Taxonomy" id="412755"/>
    <lineage>
        <taxon>unclassified sequences</taxon>
        <taxon>metagenomes</taxon>
        <taxon>ecological metagenomes</taxon>
    </lineage>
</organism>
<sequence length="118" mass="13272">MSSFPVATDESIAKDDFNILIGTLKSQPYTNLLANGNFERTTHADLQCDYWQETGAVNVRSDTQKKWGKYSLKISPTATTDYAYQDIINWADFLGIASIGIGCWVYAPNTDVVLRIRR</sequence>
<dbReference type="Gene3D" id="2.60.120.260">
    <property type="entry name" value="Galactose-binding domain-like"/>
    <property type="match status" value="1"/>
</dbReference>